<protein>
    <submittedName>
        <fullName evidence="1">Uncharacterized protein</fullName>
    </submittedName>
</protein>
<dbReference type="EMBL" id="CM001488">
    <property type="protein sequence ID" value="EIM63028.1"/>
    <property type="molecule type" value="Genomic_DNA"/>
</dbReference>
<sequence length="526" mass="58274">MTTQSQSSASEYLEMVCQKLPVVKNILNRFGHMPLGVYAERLNTPPCPSVQSRDDIRQAVFGQICPVLGKDIGTRAANDLMAAGTVMTTTHLGIDYFANSVQGNLIYGAGILTGRRKETTIPIFCFGNVPLNSSTFARGLLVYESELGNSRELPLRLPIFPDNEKRTMTSLAKPFTIAMQQKALKKTTAWKKKNLISKTTAETIVSLLEHEYAIDAVLNQESYAAQAMIVNRMLGKRMLKTSEHPPDIVYLEIEKITAILLGKDLNDENSLAYRIFFNATLRNTIIQHLDGCPGCWHANTLKTRDTAPGKPDSTATGTIFFWGIDDYKRRVPLLLKSIKGDFYLCGRDDRGDSFTMNFNRNELIQALEKQKLLPSLFTCFLLICFARGFHCVGGVFQGAYLTWMKTCIADCLKVQGDTTNAEMIKEITTNLYQDGMLAFMSPGQNNELLPAGPIEIIQAGGINRDDLTKAFGLTVTQAHIAGLFGSLKDADAQITRQQSGWQHRVAQACSRELSGKVALCKPCPIF</sequence>
<reference evidence="1 2" key="1">
    <citation type="submission" date="2011-09" db="EMBL/GenBank/DDBJ databases">
        <authorList>
            <consortium name="US DOE Joint Genome Institute (JGI-PGF)"/>
            <person name="Lucas S."/>
            <person name="Han J."/>
            <person name="Lapidus A."/>
            <person name="Cheng J.-F."/>
            <person name="Goodwin L."/>
            <person name="Pitluck S."/>
            <person name="Peters L."/>
            <person name="Land M.L."/>
            <person name="Hauser L."/>
            <person name="Orellana R."/>
            <person name="Lovley D."/>
            <person name="Woyke T.J."/>
        </authorList>
    </citation>
    <scope>NUCLEOTIDE SEQUENCE [LARGE SCALE GENOMIC DNA]</scope>
    <source>
        <strain evidence="1 2">2ac9</strain>
    </source>
</reference>
<dbReference type="RefSeq" id="WP_004071925.1">
    <property type="nucleotide sequence ID" value="NZ_CM001488.1"/>
</dbReference>
<proteinExistence type="predicted"/>
<dbReference type="AlphaFoldDB" id="I5B0L5"/>
<dbReference type="HOGENOM" id="CLU_540500_0_0_7"/>
<reference evidence="1 2" key="2">
    <citation type="submission" date="2012-02" db="EMBL/GenBank/DDBJ databases">
        <title>Improved High-Quality Draft sequence of Desulfobacter postgatei 2ac9.</title>
        <authorList>
            <consortium name="US DOE Joint Genome Institute"/>
            <person name="Lucas S."/>
            <person name="Han J."/>
            <person name="Lapidus A."/>
            <person name="Cheng J.-F."/>
            <person name="Goodwin L."/>
            <person name="Pitluck S."/>
            <person name="Peters L."/>
            <person name="Ovchinnikova G."/>
            <person name="Held B."/>
            <person name="Detter J.C."/>
            <person name="Han C."/>
            <person name="Tapia R."/>
            <person name="Land M."/>
            <person name="Hauser L."/>
            <person name="Kyrpides N."/>
            <person name="Ivanova N."/>
            <person name="Pagani I."/>
            <person name="Orellana R."/>
            <person name="Lovley D."/>
            <person name="Woyke T."/>
        </authorList>
    </citation>
    <scope>NUCLEOTIDE SEQUENCE [LARGE SCALE GENOMIC DNA]</scope>
    <source>
        <strain evidence="1 2">2ac9</strain>
    </source>
</reference>
<organism evidence="1 2">
    <name type="scientific">Desulfobacter postgatei 2ac9</name>
    <dbReference type="NCBI Taxonomy" id="879212"/>
    <lineage>
        <taxon>Bacteria</taxon>
        <taxon>Pseudomonadati</taxon>
        <taxon>Thermodesulfobacteriota</taxon>
        <taxon>Desulfobacteria</taxon>
        <taxon>Desulfobacterales</taxon>
        <taxon>Desulfobacteraceae</taxon>
        <taxon>Desulfobacter</taxon>
    </lineage>
</organism>
<dbReference type="Proteomes" id="UP000005778">
    <property type="component" value="Chromosome"/>
</dbReference>
<dbReference type="OrthoDB" id="5410773at2"/>
<evidence type="ECO:0000313" key="2">
    <source>
        <dbReference type="Proteomes" id="UP000005778"/>
    </source>
</evidence>
<dbReference type="eggNOG" id="ENOG502ZABY">
    <property type="taxonomic scope" value="Bacteria"/>
</dbReference>
<gene>
    <name evidence="1" type="ORF">DespoDRAFT_01057</name>
</gene>
<name>I5B0L5_9BACT</name>
<accession>I5B0L5</accession>
<keyword evidence="2" id="KW-1185">Reference proteome</keyword>
<evidence type="ECO:0000313" key="1">
    <source>
        <dbReference type="EMBL" id="EIM63028.1"/>
    </source>
</evidence>
<dbReference type="STRING" id="879212.DespoDRAFT_01057"/>